<feature type="chain" id="PRO_5042220834" description="Lipoprotein" evidence="2">
    <location>
        <begin position="25"/>
        <end position="530"/>
    </location>
</feature>
<evidence type="ECO:0000256" key="1">
    <source>
        <dbReference type="SAM" id="MobiDB-lite"/>
    </source>
</evidence>
<keyword evidence="4" id="KW-1185">Reference proteome</keyword>
<accession>A0AAE3JFR8</accession>
<sequence>MKLLKIKKLAAGILAATLAFSLTACSPRTSESTAPSSPETAATKPSTTAEAAEPSEDRIYRQIDGQILDAIDPAACEPSYKSYLGNAYADYQALMQAVMNRTPEVTVNADYAESMIAHMQAGPYGVFAETAVADHGKITLTFRYNENDQADKKKVLDDFFLELVNKNVSPEDNELERLLALYQAVSDIKANATYFGDINEVPSVLDAIESGDSQSSQYAEIFVFCLHLLNMEAYPVIASADEYPEVLACASVDGTFYYFDPFYDAMATNGRGLMGFGMVIDDLLGYLSDSTTKLWNAQGDASFATPNLLEPQFNEFRTVTFWNWGEDPHTIALTNAQDQTWIYHTDTQTSDELSDEAKLSNSLDQLYPVFDSIIRAESESDLSYDASNPQFIWETLYRLSCNYGYFFEGVSYEKEGFVTVSAAAMEEMADRCFGSGVSLSLPDDFSSVSIQEDGSYLMSLSDMSENTIRIGNATIAGDTLQASVSYLQPSESDGDTPGESRLLAEYQFLCTASQNTAGWSVQTVSSSVRQ</sequence>
<evidence type="ECO:0000256" key="2">
    <source>
        <dbReference type="SAM" id="SignalP"/>
    </source>
</evidence>
<feature type="signal peptide" evidence="2">
    <location>
        <begin position="1"/>
        <end position="24"/>
    </location>
</feature>
<evidence type="ECO:0000313" key="3">
    <source>
        <dbReference type="EMBL" id="MCC2230006.1"/>
    </source>
</evidence>
<protein>
    <recommendedName>
        <fullName evidence="5">Lipoprotein</fullName>
    </recommendedName>
</protein>
<gene>
    <name evidence="3" type="ORF">LKD81_03175</name>
</gene>
<name>A0AAE3JFR8_9FIRM</name>
<dbReference type="Proteomes" id="UP001198182">
    <property type="component" value="Unassembled WGS sequence"/>
</dbReference>
<keyword evidence="2" id="KW-0732">Signal</keyword>
<feature type="region of interest" description="Disordered" evidence="1">
    <location>
        <begin position="27"/>
        <end position="54"/>
    </location>
</feature>
<evidence type="ECO:0000313" key="4">
    <source>
        <dbReference type="Proteomes" id="UP001198182"/>
    </source>
</evidence>
<dbReference type="RefSeq" id="WP_308452741.1">
    <property type="nucleotide sequence ID" value="NZ_JAJEQR010000007.1"/>
</dbReference>
<comment type="caution">
    <text evidence="3">The sequence shown here is derived from an EMBL/GenBank/DDBJ whole genome shotgun (WGS) entry which is preliminary data.</text>
</comment>
<dbReference type="PROSITE" id="PS51257">
    <property type="entry name" value="PROKAR_LIPOPROTEIN"/>
    <property type="match status" value="1"/>
</dbReference>
<dbReference type="EMBL" id="JAJEQR010000007">
    <property type="protein sequence ID" value="MCC2230006.1"/>
    <property type="molecule type" value="Genomic_DNA"/>
</dbReference>
<dbReference type="AlphaFoldDB" id="A0AAE3JFR8"/>
<feature type="compositionally biased region" description="Low complexity" evidence="1">
    <location>
        <begin position="27"/>
        <end position="52"/>
    </location>
</feature>
<proteinExistence type="predicted"/>
<evidence type="ECO:0008006" key="5">
    <source>
        <dbReference type="Google" id="ProtNLM"/>
    </source>
</evidence>
<reference evidence="3" key="1">
    <citation type="submission" date="2021-10" db="EMBL/GenBank/DDBJ databases">
        <title>Anaerobic single-cell dispensing facilitates the cultivation of human gut bacteria.</title>
        <authorList>
            <person name="Afrizal A."/>
        </authorList>
    </citation>
    <scope>NUCLEOTIDE SEQUENCE</scope>
    <source>
        <strain evidence="3">CLA-AA-H215</strain>
    </source>
</reference>
<organism evidence="3 4">
    <name type="scientific">Hominifimenecus microfluidus</name>
    <dbReference type="NCBI Taxonomy" id="2885348"/>
    <lineage>
        <taxon>Bacteria</taxon>
        <taxon>Bacillati</taxon>
        <taxon>Bacillota</taxon>
        <taxon>Clostridia</taxon>
        <taxon>Lachnospirales</taxon>
        <taxon>Lachnospiraceae</taxon>
        <taxon>Hominifimenecus</taxon>
    </lineage>
</organism>